<dbReference type="SMART" id="SM00443">
    <property type="entry name" value="G_patch"/>
    <property type="match status" value="1"/>
</dbReference>
<dbReference type="EMBL" id="LRBP01000009">
    <property type="protein sequence ID" value="OII74627.1"/>
    <property type="molecule type" value="Genomic_DNA"/>
</dbReference>
<dbReference type="RefSeq" id="XP_028875773.1">
    <property type="nucleotide sequence ID" value="XM_029017194.1"/>
</dbReference>
<dbReference type="PROSITE" id="PS50174">
    <property type="entry name" value="G_PATCH"/>
    <property type="match status" value="1"/>
</dbReference>
<gene>
    <name evidence="2" type="ORF">cubi_00180</name>
</gene>
<protein>
    <submittedName>
        <fullName evidence="2">G-patch domain-containing protein</fullName>
    </submittedName>
</protein>
<dbReference type="OrthoDB" id="77405at2759"/>
<keyword evidence="3" id="KW-1185">Reference proteome</keyword>
<accession>A0A1J4MME0</accession>
<dbReference type="GeneID" id="39976973"/>
<comment type="caution">
    <text evidence="2">The sequence shown here is derived from an EMBL/GenBank/DDBJ whole genome shotgun (WGS) entry which is preliminary data.</text>
</comment>
<dbReference type="InterPro" id="IPR000467">
    <property type="entry name" value="G_patch_dom"/>
</dbReference>
<dbReference type="AlphaFoldDB" id="A0A1J4MME0"/>
<dbReference type="Pfam" id="PF01585">
    <property type="entry name" value="G-patch"/>
    <property type="match status" value="1"/>
</dbReference>
<proteinExistence type="predicted"/>
<evidence type="ECO:0000313" key="2">
    <source>
        <dbReference type="EMBL" id="OII74627.1"/>
    </source>
</evidence>
<evidence type="ECO:0000313" key="3">
    <source>
        <dbReference type="Proteomes" id="UP000186176"/>
    </source>
</evidence>
<name>A0A1J4MME0_9CRYT</name>
<dbReference type="VEuPathDB" id="CryptoDB:cubi_00180"/>
<dbReference type="Proteomes" id="UP000186176">
    <property type="component" value="Unassembled WGS sequence"/>
</dbReference>
<evidence type="ECO:0000259" key="1">
    <source>
        <dbReference type="PROSITE" id="PS50174"/>
    </source>
</evidence>
<reference evidence="2 3" key="1">
    <citation type="submission" date="2016-10" db="EMBL/GenBank/DDBJ databases">
        <title>Reductive evolution of mitochondrial metabolism and differential evolution of invasion-related proteins in Cryptosporidium.</title>
        <authorList>
            <person name="Liu S."/>
            <person name="Roellig D.M."/>
            <person name="Guo Y."/>
            <person name="Li N."/>
            <person name="Frace M.A."/>
            <person name="Tang K."/>
            <person name="Zhang L."/>
            <person name="Feng Y."/>
            <person name="Xiao L."/>
        </authorList>
    </citation>
    <scope>NUCLEOTIDE SEQUENCE [LARGE SCALE GENOMIC DNA]</scope>
    <source>
        <strain evidence="2">39726</strain>
    </source>
</reference>
<feature type="domain" description="G-patch" evidence="1">
    <location>
        <begin position="108"/>
        <end position="147"/>
    </location>
</feature>
<dbReference type="GO" id="GO:0003676">
    <property type="term" value="F:nucleic acid binding"/>
    <property type="evidence" value="ECO:0007669"/>
    <property type="project" value="InterPro"/>
</dbReference>
<sequence length="147" mass="16836">MDDLYFGLPPPALKKNNLDTESAANFGFETISAIKEPDTWNVFIDSLIKCNNINYDKKDLDVQFIDKNDGLSDLEYNPASPNVYITHWPEEKSPLTEKNVPTQETEINFEIGKKLLEKMGWRQGEGLGKDNQGIKFPIAIRRKKNFI</sequence>
<organism evidence="2 3">
    <name type="scientific">Cryptosporidium ubiquitum</name>
    <dbReference type="NCBI Taxonomy" id="857276"/>
    <lineage>
        <taxon>Eukaryota</taxon>
        <taxon>Sar</taxon>
        <taxon>Alveolata</taxon>
        <taxon>Apicomplexa</taxon>
        <taxon>Conoidasida</taxon>
        <taxon>Coccidia</taxon>
        <taxon>Eucoccidiorida</taxon>
        <taxon>Eimeriorina</taxon>
        <taxon>Cryptosporidiidae</taxon>
        <taxon>Cryptosporidium</taxon>
    </lineage>
</organism>